<dbReference type="SMART" id="SM00746">
    <property type="entry name" value="TRASH"/>
    <property type="match status" value="3"/>
</dbReference>
<gene>
    <name evidence="6" type="ORF">Cadr_000013615</name>
</gene>
<dbReference type="InterPro" id="IPR010507">
    <property type="entry name" value="Znf_MYM"/>
</dbReference>
<protein>
    <submittedName>
        <fullName evidence="6">Zinc finger MYM-type protein 6</fullName>
    </submittedName>
</protein>
<evidence type="ECO:0000313" key="6">
    <source>
        <dbReference type="EMBL" id="KAB1268271.1"/>
    </source>
</evidence>
<dbReference type="GO" id="GO:0008270">
    <property type="term" value="F:zinc ion binding"/>
    <property type="evidence" value="ECO:0007669"/>
    <property type="project" value="UniProtKB-KW"/>
</dbReference>
<proteinExistence type="predicted"/>
<evidence type="ECO:0000259" key="5">
    <source>
        <dbReference type="SMART" id="SM00746"/>
    </source>
</evidence>
<evidence type="ECO:0000256" key="4">
    <source>
        <dbReference type="ARBA" id="ARBA00022833"/>
    </source>
</evidence>
<keyword evidence="2" id="KW-0677">Repeat</keyword>
<keyword evidence="4" id="KW-0862">Zinc</keyword>
<comment type="caution">
    <text evidence="6">The sequence shown here is derived from an EMBL/GenBank/DDBJ whole genome shotgun (WGS) entry which is preliminary data.</text>
</comment>
<feature type="domain" description="TRASH" evidence="5">
    <location>
        <begin position="50"/>
        <end position="89"/>
    </location>
</feature>
<evidence type="ECO:0000256" key="2">
    <source>
        <dbReference type="ARBA" id="ARBA00022737"/>
    </source>
</evidence>
<dbReference type="InterPro" id="IPR011017">
    <property type="entry name" value="TRASH_dom"/>
</dbReference>
<sequence>MKEPLDGECGKAMAPQQGLLDKIKEEPDNAQEYVHASKPKTQESELKISAVFSVSDSPLDKAKLRPLFLQGKMFLFCGKICSDEYKKKNKIMAMCDYCKLQKIIKETVRFSGVDKPYCSEENRLEGKLEEFCCEDCMTKYTVLFYQMAKCDGCKRQGKLSESIKWKGNIRHFCNLFCVLEFCHRQQIMIDPISQNKGKI</sequence>
<reference evidence="6 7" key="1">
    <citation type="journal article" date="2019" name="Mol. Ecol. Resour.">
        <title>Improving Illumina assemblies with Hi-C and long reads: an example with the North African dromedary.</title>
        <authorList>
            <person name="Elbers J.P."/>
            <person name="Rogers M.F."/>
            <person name="Perelman P.L."/>
            <person name="Proskuryakova A.A."/>
            <person name="Serdyukova N.A."/>
            <person name="Johnson W.E."/>
            <person name="Horin P."/>
            <person name="Corander J."/>
            <person name="Murphy D."/>
            <person name="Burger P.A."/>
        </authorList>
    </citation>
    <scope>NUCLEOTIDE SEQUENCE [LARGE SCALE GENOMIC DNA]</scope>
    <source>
        <strain evidence="6">Drom800</strain>
        <tissue evidence="6">Blood</tissue>
    </source>
</reference>
<dbReference type="EMBL" id="JWIN03000013">
    <property type="protein sequence ID" value="KAB1268271.1"/>
    <property type="molecule type" value="Genomic_DNA"/>
</dbReference>
<dbReference type="Pfam" id="PF06467">
    <property type="entry name" value="zf-FCS"/>
    <property type="match status" value="2"/>
</dbReference>
<dbReference type="PANTHER" id="PTHR45736">
    <property type="entry name" value="ZINC FINGER MYM-TYPE PROTEIN"/>
    <property type="match status" value="1"/>
</dbReference>
<accession>A0A5N4DAY4</accession>
<dbReference type="Proteomes" id="UP000299084">
    <property type="component" value="Unassembled WGS sequence"/>
</dbReference>
<keyword evidence="3" id="KW-0863">Zinc-finger</keyword>
<evidence type="ECO:0000313" key="7">
    <source>
        <dbReference type="Proteomes" id="UP000299084"/>
    </source>
</evidence>
<feature type="domain" description="TRASH" evidence="5">
    <location>
        <begin position="150"/>
        <end position="185"/>
    </location>
</feature>
<evidence type="ECO:0000256" key="1">
    <source>
        <dbReference type="ARBA" id="ARBA00022723"/>
    </source>
</evidence>
<dbReference type="InterPro" id="IPR051284">
    <property type="entry name" value="ZnF_MYMT-QRICH1"/>
</dbReference>
<dbReference type="PANTHER" id="PTHR45736:SF9">
    <property type="entry name" value="ZINC FINGER MYM-TYPE PROTEIN 6"/>
    <property type="match status" value="1"/>
</dbReference>
<keyword evidence="7" id="KW-1185">Reference proteome</keyword>
<keyword evidence="1" id="KW-0479">Metal-binding</keyword>
<evidence type="ECO:0000256" key="3">
    <source>
        <dbReference type="ARBA" id="ARBA00022771"/>
    </source>
</evidence>
<feature type="domain" description="TRASH" evidence="5">
    <location>
        <begin position="95"/>
        <end position="144"/>
    </location>
</feature>
<dbReference type="AlphaFoldDB" id="A0A5N4DAY4"/>
<organism evidence="6 7">
    <name type="scientific">Camelus dromedarius</name>
    <name type="common">Dromedary</name>
    <name type="synonym">Arabian camel</name>
    <dbReference type="NCBI Taxonomy" id="9838"/>
    <lineage>
        <taxon>Eukaryota</taxon>
        <taxon>Metazoa</taxon>
        <taxon>Chordata</taxon>
        <taxon>Craniata</taxon>
        <taxon>Vertebrata</taxon>
        <taxon>Euteleostomi</taxon>
        <taxon>Mammalia</taxon>
        <taxon>Eutheria</taxon>
        <taxon>Laurasiatheria</taxon>
        <taxon>Artiodactyla</taxon>
        <taxon>Tylopoda</taxon>
        <taxon>Camelidae</taxon>
        <taxon>Camelus</taxon>
    </lineage>
</organism>
<name>A0A5N4DAY4_CAMDR</name>